<dbReference type="Proteomes" id="UP001154282">
    <property type="component" value="Unassembled WGS sequence"/>
</dbReference>
<evidence type="ECO:0000313" key="3">
    <source>
        <dbReference type="Proteomes" id="UP001154282"/>
    </source>
</evidence>
<keyword evidence="3" id="KW-1185">Reference proteome</keyword>
<gene>
    <name evidence="2" type="ORF">LITE_LOCUS1206</name>
</gene>
<evidence type="ECO:0000256" key="1">
    <source>
        <dbReference type="SAM" id="Phobius"/>
    </source>
</evidence>
<sequence length="132" mass="14756">MSSSSSLPPPIYLAGTPRRSQLLAHRRPKVRGHHLVACERADHGDCSSGDCPSDSGFWGRWDDQFYQWKKSTQKYPKAQLWTFPLIVGGPLGVVSAAEFIGGVFFVGYILWALYFYTLRNLALLSTFKLTSA</sequence>
<accession>A0AAV0GV53</accession>
<organism evidence="2 3">
    <name type="scientific">Linum tenue</name>
    <dbReference type="NCBI Taxonomy" id="586396"/>
    <lineage>
        <taxon>Eukaryota</taxon>
        <taxon>Viridiplantae</taxon>
        <taxon>Streptophyta</taxon>
        <taxon>Embryophyta</taxon>
        <taxon>Tracheophyta</taxon>
        <taxon>Spermatophyta</taxon>
        <taxon>Magnoliopsida</taxon>
        <taxon>eudicotyledons</taxon>
        <taxon>Gunneridae</taxon>
        <taxon>Pentapetalae</taxon>
        <taxon>rosids</taxon>
        <taxon>fabids</taxon>
        <taxon>Malpighiales</taxon>
        <taxon>Linaceae</taxon>
        <taxon>Linum</taxon>
    </lineage>
</organism>
<keyword evidence="1" id="KW-0812">Transmembrane</keyword>
<reference evidence="2" key="1">
    <citation type="submission" date="2022-08" db="EMBL/GenBank/DDBJ databases">
        <authorList>
            <person name="Gutierrez-Valencia J."/>
        </authorList>
    </citation>
    <scope>NUCLEOTIDE SEQUENCE</scope>
</reference>
<comment type="caution">
    <text evidence="2">The sequence shown here is derived from an EMBL/GenBank/DDBJ whole genome shotgun (WGS) entry which is preliminary data.</text>
</comment>
<feature type="transmembrane region" description="Helical" evidence="1">
    <location>
        <begin position="99"/>
        <end position="118"/>
    </location>
</feature>
<protein>
    <submittedName>
        <fullName evidence="2">Uncharacterized protein</fullName>
    </submittedName>
</protein>
<proteinExistence type="predicted"/>
<keyword evidence="1" id="KW-0472">Membrane</keyword>
<dbReference type="EMBL" id="CAMGYJ010000002">
    <property type="protein sequence ID" value="CAI0376877.1"/>
    <property type="molecule type" value="Genomic_DNA"/>
</dbReference>
<keyword evidence="1" id="KW-1133">Transmembrane helix</keyword>
<evidence type="ECO:0000313" key="2">
    <source>
        <dbReference type="EMBL" id="CAI0376877.1"/>
    </source>
</evidence>
<dbReference type="AlphaFoldDB" id="A0AAV0GV53"/>
<name>A0AAV0GV53_9ROSI</name>